<dbReference type="InterPro" id="IPR002182">
    <property type="entry name" value="NB-ARC"/>
</dbReference>
<name>A0A0L1IXP0_ASPN3</name>
<dbReference type="AlphaFoldDB" id="A0A0L1IXP0"/>
<dbReference type="PANTHER" id="PTHR46082">
    <property type="entry name" value="ATP/GTP-BINDING PROTEIN-RELATED"/>
    <property type="match status" value="1"/>
</dbReference>
<dbReference type="Gene3D" id="3.40.50.1580">
    <property type="entry name" value="Nucleoside phosphorylase domain"/>
    <property type="match status" value="1"/>
</dbReference>
<dbReference type="GeneID" id="26810232"/>
<protein>
    <recommendedName>
        <fullName evidence="2">AAA+ ATPase domain-containing protein</fullName>
    </recommendedName>
</protein>
<dbReference type="SMART" id="SM00382">
    <property type="entry name" value="AAA"/>
    <property type="match status" value="1"/>
</dbReference>
<dbReference type="Proteomes" id="UP000037505">
    <property type="component" value="Unassembled WGS sequence"/>
</dbReference>
<dbReference type="SUPFAM" id="SSF53167">
    <property type="entry name" value="Purine and uridine phosphorylases"/>
    <property type="match status" value="1"/>
</dbReference>
<gene>
    <name evidence="3" type="ORF">ANOM_008428</name>
</gene>
<dbReference type="SUPFAM" id="SSF52540">
    <property type="entry name" value="P-loop containing nucleoside triphosphate hydrolases"/>
    <property type="match status" value="1"/>
</dbReference>
<evidence type="ECO:0000313" key="3">
    <source>
        <dbReference type="EMBL" id="KNG84272.1"/>
    </source>
</evidence>
<dbReference type="RefSeq" id="XP_015405195.1">
    <property type="nucleotide sequence ID" value="XM_015553684.1"/>
</dbReference>
<dbReference type="InterPro" id="IPR053137">
    <property type="entry name" value="NLR-like"/>
</dbReference>
<dbReference type="GO" id="GO:0043531">
    <property type="term" value="F:ADP binding"/>
    <property type="evidence" value="ECO:0007669"/>
    <property type="project" value="InterPro"/>
</dbReference>
<reference evidence="3 4" key="1">
    <citation type="submission" date="2014-06" db="EMBL/GenBank/DDBJ databases">
        <title>The Genome of the Aflatoxigenic Filamentous Fungus Aspergillus nomius.</title>
        <authorList>
            <person name="Moore M.G."/>
            <person name="Shannon B.M."/>
            <person name="Brian M.M."/>
        </authorList>
    </citation>
    <scope>NUCLEOTIDE SEQUENCE [LARGE SCALE GENOMIC DNA]</scope>
    <source>
        <strain evidence="3 4">NRRL 13137</strain>
    </source>
</reference>
<keyword evidence="4" id="KW-1185">Reference proteome</keyword>
<dbReference type="Pfam" id="PF13374">
    <property type="entry name" value="TPR_10"/>
    <property type="match status" value="2"/>
</dbReference>
<evidence type="ECO:0000313" key="4">
    <source>
        <dbReference type="Proteomes" id="UP000037505"/>
    </source>
</evidence>
<evidence type="ECO:0000259" key="2">
    <source>
        <dbReference type="SMART" id="SM00382"/>
    </source>
</evidence>
<dbReference type="OrthoDB" id="1577640at2759"/>
<keyword evidence="1" id="KW-0732">Signal</keyword>
<dbReference type="InterPro" id="IPR011990">
    <property type="entry name" value="TPR-like_helical_dom_sf"/>
</dbReference>
<dbReference type="InterPro" id="IPR027417">
    <property type="entry name" value="P-loop_NTPase"/>
</dbReference>
<dbReference type="Gene3D" id="3.40.50.300">
    <property type="entry name" value="P-loop containing nucleotide triphosphate hydrolases"/>
    <property type="match status" value="1"/>
</dbReference>
<dbReference type="Gene3D" id="1.25.40.10">
    <property type="entry name" value="Tetratricopeptide repeat domain"/>
    <property type="match status" value="1"/>
</dbReference>
<sequence length="904" mass="101745">MRPRSRQDFTVAIVCALSFEADAVEALFDETYDRLGRYYGKQQGDANAYINGRIGNHNVVLCYLSGIGKVSAASAASRLQVSYTRIELALVVGVCGGAPSSHQDIFLGDAIISDSVIAYDFGRQYPGGFQRKPGVKDILGRPNREIRTLLNGLRAANALSELQNQMQEYLETLQQKETKWCHPQINDNLFQASYLHKHYARASDIQCGCSESDVPEEICDSALEETCDDLGCDKGQVIRCREFEEAAKASICIGTVASADRVMKPGPHRDAIVRKEKVIGFETAGAGVWDNISCIIIKGVCDYADSHKNKLWQEYAAATGASAAKAFLEYWPRKKEDTPKTVHFVVPFARNHRFVGRQEEIDRLEELISTPDGPKKIAITGLGGVGKTQVALELAYRMQDREDECSIFWIPCTSYEAVEQACMAIAQTIGIQAVNPAEVKEHLKAHFSQRNGKWLLIFDNADDMDMWMKGSKTSSALKDFLPCNNNGHTIFTTRNRKVAVRISSSHEIHVPKFNEETGVDFLGNEDFGDDERYKEIQNPVIKTWLTSFYQIQKLDGLAFEYLSLMACLDPRNSIPESFLPRPASKKKMTEALGLLKAYSFIAIQPGNGSITLHRLVHLATRAWMKNEKQYVFYITKAADRLNEAFPGNDHTNRQLCREYLPHALFLLSDNQFKKQQDMYIDLIRGVGSCLSSDGRYNEAEKLLSQMMETQKQELGPEHPDTLASMANLPLSSWKRGQWKEAKKLFSKIMNIRKQELRPEHSDTLASIHNLHQDTKTKDNGRRQKSWCMHYLAYTWKSLGNIQPALDLVNKCVELRNEVLGSNYPDFMSSYNALKNWEAEVNSSSAKNTTKSSCDPILLARGYLGTGKKRLTLIALASILISLNCPRYLYSSKPIIMLRMPFSSL</sequence>
<dbReference type="EMBL" id="JNOM01000217">
    <property type="protein sequence ID" value="KNG84272.1"/>
    <property type="molecule type" value="Genomic_DNA"/>
</dbReference>
<evidence type="ECO:0000256" key="1">
    <source>
        <dbReference type="SAM" id="SignalP"/>
    </source>
</evidence>
<dbReference type="InterPro" id="IPR003593">
    <property type="entry name" value="AAA+_ATPase"/>
</dbReference>
<feature type="signal peptide" evidence="1">
    <location>
        <begin position="1"/>
        <end position="26"/>
    </location>
</feature>
<dbReference type="InterPro" id="IPR035994">
    <property type="entry name" value="Nucleoside_phosphorylase_sf"/>
</dbReference>
<dbReference type="PANTHER" id="PTHR46082:SF6">
    <property type="entry name" value="AAA+ ATPASE DOMAIN-CONTAINING PROTEIN-RELATED"/>
    <property type="match status" value="1"/>
</dbReference>
<dbReference type="SUPFAM" id="SSF48452">
    <property type="entry name" value="TPR-like"/>
    <property type="match status" value="1"/>
</dbReference>
<proteinExistence type="predicted"/>
<comment type="caution">
    <text evidence="3">The sequence shown here is derived from an EMBL/GenBank/DDBJ whole genome shotgun (WGS) entry which is preliminary data.</text>
</comment>
<dbReference type="Pfam" id="PF00931">
    <property type="entry name" value="NB-ARC"/>
    <property type="match status" value="1"/>
</dbReference>
<dbReference type="Pfam" id="PF01048">
    <property type="entry name" value="PNP_UDP_1"/>
    <property type="match status" value="1"/>
</dbReference>
<dbReference type="InterPro" id="IPR000845">
    <property type="entry name" value="Nucleoside_phosphorylase_d"/>
</dbReference>
<dbReference type="GO" id="GO:0003824">
    <property type="term" value="F:catalytic activity"/>
    <property type="evidence" value="ECO:0007669"/>
    <property type="project" value="InterPro"/>
</dbReference>
<feature type="domain" description="AAA+ ATPase" evidence="2">
    <location>
        <begin position="373"/>
        <end position="514"/>
    </location>
</feature>
<dbReference type="STRING" id="1509407.A0A0L1IXP0"/>
<dbReference type="GO" id="GO:0009116">
    <property type="term" value="P:nucleoside metabolic process"/>
    <property type="evidence" value="ECO:0007669"/>
    <property type="project" value="InterPro"/>
</dbReference>
<organism evidence="3 4">
    <name type="scientific">Aspergillus nomiae NRRL (strain ATCC 15546 / NRRL 13137 / CBS 260.88 / M93)</name>
    <dbReference type="NCBI Taxonomy" id="1509407"/>
    <lineage>
        <taxon>Eukaryota</taxon>
        <taxon>Fungi</taxon>
        <taxon>Dikarya</taxon>
        <taxon>Ascomycota</taxon>
        <taxon>Pezizomycotina</taxon>
        <taxon>Eurotiomycetes</taxon>
        <taxon>Eurotiomycetidae</taxon>
        <taxon>Eurotiales</taxon>
        <taxon>Aspergillaceae</taxon>
        <taxon>Aspergillus</taxon>
        <taxon>Aspergillus subgen. Circumdati</taxon>
    </lineage>
</organism>
<accession>A0A0L1IXP0</accession>
<feature type="chain" id="PRO_5005553152" description="AAA+ ATPase domain-containing protein" evidence="1">
    <location>
        <begin position="27"/>
        <end position="904"/>
    </location>
</feature>